<dbReference type="RefSeq" id="XP_017771678.1">
    <property type="nucleotide sequence ID" value="XM_017916189.1"/>
</dbReference>
<dbReference type="PANTHER" id="PTHR33936:SF24">
    <property type="entry name" value="C2H2-TYPE DOMAIN-CONTAINING PROTEIN"/>
    <property type="match status" value="1"/>
</dbReference>
<protein>
    <submittedName>
        <fullName evidence="2">Uncharacterized protein LOC108559057</fullName>
    </submittedName>
</protein>
<evidence type="ECO:0000313" key="2">
    <source>
        <dbReference type="RefSeq" id="XP_017771678.1"/>
    </source>
</evidence>
<dbReference type="InterPro" id="IPR052797">
    <property type="entry name" value="RegFact_GeneExpr_CellDeath"/>
</dbReference>
<reference evidence="2" key="1">
    <citation type="submission" date="2025-08" db="UniProtKB">
        <authorList>
            <consortium name="RefSeq"/>
        </authorList>
    </citation>
    <scope>IDENTIFICATION</scope>
    <source>
        <tissue evidence="2">Whole Larva</tissue>
    </source>
</reference>
<organism evidence="1 2">
    <name type="scientific">Nicrophorus vespilloides</name>
    <name type="common">Boreal carrion beetle</name>
    <dbReference type="NCBI Taxonomy" id="110193"/>
    <lineage>
        <taxon>Eukaryota</taxon>
        <taxon>Metazoa</taxon>
        <taxon>Ecdysozoa</taxon>
        <taxon>Arthropoda</taxon>
        <taxon>Hexapoda</taxon>
        <taxon>Insecta</taxon>
        <taxon>Pterygota</taxon>
        <taxon>Neoptera</taxon>
        <taxon>Endopterygota</taxon>
        <taxon>Coleoptera</taxon>
        <taxon>Polyphaga</taxon>
        <taxon>Staphyliniformia</taxon>
        <taxon>Silphidae</taxon>
        <taxon>Nicrophorinae</taxon>
        <taxon>Nicrophorus</taxon>
    </lineage>
</organism>
<sequence>MNIDFKTIEEFNSWKKQIEEENAVFFPKRHGTFKSAIYIRTRYQCHRLGTYQREGRGLRHLKIKGSKRINAFCPASIILDYTNGIYNVKYTSTHIGHTNELCHISLPKSNRLMLADKLAEKIPIEDIRGSLHDSKLERIHLVTKQDLRNIKRDFHLGNSTILDKNDAESVDLWVEKLTCDDCIPFL</sequence>
<evidence type="ECO:0000313" key="1">
    <source>
        <dbReference type="Proteomes" id="UP000695000"/>
    </source>
</evidence>
<name>A0ABM1MAS8_NICVS</name>
<accession>A0ABM1MAS8</accession>
<dbReference type="PANTHER" id="PTHR33936">
    <property type="entry name" value="PROTEIN CBG17840"/>
    <property type="match status" value="1"/>
</dbReference>
<proteinExistence type="predicted"/>
<gene>
    <name evidence="2" type="primary">LOC108559057</name>
</gene>
<keyword evidence="1" id="KW-1185">Reference proteome</keyword>
<dbReference type="GeneID" id="108559057"/>
<dbReference type="Proteomes" id="UP000695000">
    <property type="component" value="Unplaced"/>
</dbReference>